<sequence>MTPVPDPHVDVSRNAVRLSFFATNHCARGDYAGTRHAPTVSQPAPHAAAAMPAACGT</sequence>
<evidence type="ECO:0000313" key="3">
    <source>
        <dbReference type="Proteomes" id="UP000052230"/>
    </source>
</evidence>
<dbReference type="Proteomes" id="UP000052230">
    <property type="component" value="Unassembled WGS sequence"/>
</dbReference>
<dbReference type="EMBL" id="CCXZ01000158">
    <property type="protein sequence ID" value="CEG17373.1"/>
    <property type="molecule type" value="Genomic_DNA"/>
</dbReference>
<proteinExistence type="predicted"/>
<feature type="region of interest" description="Disordered" evidence="1">
    <location>
        <begin position="36"/>
        <end position="57"/>
    </location>
</feature>
<gene>
    <name evidence="2" type="ORF">XAC3562_620035</name>
</gene>
<comment type="caution">
    <text evidence="2">The sequence shown here is derived from an EMBL/GenBank/DDBJ whole genome shotgun (WGS) entry which is preliminary data.</text>
</comment>
<name>A0A0U5FGB2_XANCI</name>
<evidence type="ECO:0000256" key="1">
    <source>
        <dbReference type="SAM" id="MobiDB-lite"/>
    </source>
</evidence>
<dbReference type="AlphaFoldDB" id="A0A0U5FGB2"/>
<keyword evidence="3" id="KW-1185">Reference proteome</keyword>
<feature type="compositionally biased region" description="Low complexity" evidence="1">
    <location>
        <begin position="43"/>
        <end position="57"/>
    </location>
</feature>
<protein>
    <submittedName>
        <fullName evidence="2">Uncharacterized protein</fullName>
    </submittedName>
</protein>
<accession>A0A0U5FGB2</accession>
<organism evidence="2 3">
    <name type="scientific">Xanthomonas citri pv. citri</name>
    <dbReference type="NCBI Taxonomy" id="611301"/>
    <lineage>
        <taxon>Bacteria</taxon>
        <taxon>Pseudomonadati</taxon>
        <taxon>Pseudomonadota</taxon>
        <taxon>Gammaproteobacteria</taxon>
        <taxon>Lysobacterales</taxon>
        <taxon>Lysobacteraceae</taxon>
        <taxon>Xanthomonas</taxon>
    </lineage>
</organism>
<evidence type="ECO:0000313" key="2">
    <source>
        <dbReference type="EMBL" id="CEG17373.1"/>
    </source>
</evidence>
<reference evidence="2 3" key="1">
    <citation type="submission" date="2014-09" db="EMBL/GenBank/DDBJ databases">
        <authorList>
            <person name="Regsiter A."/>
        </authorList>
    </citation>
    <scope>NUCLEOTIDE SEQUENCE [LARGE SCALE GENOMIC DNA]</scope>
</reference>